<comment type="similarity">
    <text evidence="3 16">Belongs to the galactose-1-phosphate uridylyltransferase type 1 family.</text>
</comment>
<gene>
    <name evidence="20" type="ORF">JYB88_02910</name>
</gene>
<keyword evidence="6 16" id="KW-0808">Transferase</keyword>
<feature type="active site" description="Tele-UMP-histidine intermediate" evidence="13">
    <location>
        <position position="188"/>
    </location>
</feature>
<dbReference type="Proteomes" id="UP000663281">
    <property type="component" value="Chromosome"/>
</dbReference>
<feature type="region of interest" description="Disordered" evidence="17">
    <location>
        <begin position="96"/>
        <end position="115"/>
    </location>
</feature>
<evidence type="ECO:0000259" key="18">
    <source>
        <dbReference type="Pfam" id="PF01087"/>
    </source>
</evidence>
<sequence length="376" mass="43119">MTDFAPDVDPNVNQEFDQNEQPHRRRNPLSGDWVLVSPHRAKRPWQGLEEPPARERLPEHDAGCYLCPGNRRIQGANNPDYRGPWVFDNDFPALKPDGAALKPDGAAQQSQDTAQDPLFASDSVRGLSRVICYSESHSATLATLGQQKVAALIDTWCREYQRLGQEYLWVQVFENKGAINGCSNPHPHGQIWASDRLPTLVAREDQQQRHYTDEHGSKLLLDYAEREWQAQQRLVCHNQDWLALVPYWACWPFETLVLPRFAVQRMPELTGDQRSSLAALLSELSVRYDNLFQTPFPYSMGWHGAPFDGEHQGHWQLHCHFYPPLLRSASVRKFMVGYEMLAESQRDLTPEQAAALLRQQPTQHYLLKEPTFGDRS</sequence>
<feature type="binding site" evidence="14">
    <location>
        <position position="137"/>
    </location>
    <ligand>
        <name>Zn(2+)</name>
        <dbReference type="ChEBI" id="CHEBI:29105"/>
    </ligand>
</feature>
<evidence type="ECO:0000256" key="5">
    <source>
        <dbReference type="ARBA" id="ARBA00016340"/>
    </source>
</evidence>
<dbReference type="Pfam" id="PF01087">
    <property type="entry name" value="GalP_UDP_transf"/>
    <property type="match status" value="1"/>
</dbReference>
<keyword evidence="11 16" id="KW-0119">Carbohydrate metabolism</keyword>
<dbReference type="Gene3D" id="3.30.428.10">
    <property type="entry name" value="HIT-like"/>
    <property type="match status" value="2"/>
</dbReference>
<evidence type="ECO:0000256" key="13">
    <source>
        <dbReference type="PIRSR" id="PIRSR000808-1"/>
    </source>
</evidence>
<evidence type="ECO:0000256" key="10">
    <source>
        <dbReference type="ARBA" id="ARBA00023144"/>
    </source>
</evidence>
<feature type="binding site" evidence="15">
    <location>
        <position position="303"/>
    </location>
    <ligand>
        <name>Fe cation</name>
        <dbReference type="ChEBI" id="CHEBI:24875"/>
    </ligand>
</feature>
<evidence type="ECO:0000313" key="20">
    <source>
        <dbReference type="EMBL" id="QSX30629.1"/>
    </source>
</evidence>
<evidence type="ECO:0000259" key="19">
    <source>
        <dbReference type="Pfam" id="PF02744"/>
    </source>
</evidence>
<dbReference type="InterPro" id="IPR005849">
    <property type="entry name" value="GalP_Utransf_N"/>
</dbReference>
<keyword evidence="10 16" id="KW-0299">Galactose metabolism</keyword>
<dbReference type="InterPro" id="IPR019779">
    <property type="entry name" value="GalP_UDPtransf1_His-AS"/>
</dbReference>
<feature type="region of interest" description="Disordered" evidence="17">
    <location>
        <begin position="1"/>
        <end position="35"/>
    </location>
</feature>
<feature type="binding site" evidence="15">
    <location>
        <position position="320"/>
    </location>
    <ligand>
        <name>Fe cation</name>
        <dbReference type="ChEBI" id="CHEBI:24875"/>
    </ligand>
</feature>
<keyword evidence="21" id="KW-1185">Reference proteome</keyword>
<dbReference type="EC" id="2.7.7.12" evidence="4 12"/>
<comment type="pathway">
    <text evidence="2 16">Carbohydrate metabolism; galactose metabolism.</text>
</comment>
<dbReference type="KEGG" id="scyp:JYB88_02910"/>
<evidence type="ECO:0000256" key="16">
    <source>
        <dbReference type="RuleBase" id="RU000506"/>
    </source>
</evidence>
<evidence type="ECO:0000256" key="14">
    <source>
        <dbReference type="PIRSR" id="PIRSR000808-3"/>
    </source>
</evidence>
<evidence type="ECO:0000256" key="11">
    <source>
        <dbReference type="ARBA" id="ARBA00023277"/>
    </source>
</evidence>
<dbReference type="NCBIfam" id="TIGR00209">
    <property type="entry name" value="galT_1"/>
    <property type="match status" value="1"/>
</dbReference>
<accession>A0A974XLQ8</accession>
<dbReference type="GO" id="GO:0005737">
    <property type="term" value="C:cytoplasm"/>
    <property type="evidence" value="ECO:0007669"/>
    <property type="project" value="TreeGrafter"/>
</dbReference>
<evidence type="ECO:0000256" key="3">
    <source>
        <dbReference type="ARBA" id="ARBA00010951"/>
    </source>
</evidence>
<dbReference type="PANTHER" id="PTHR11943">
    <property type="entry name" value="GALACTOSE-1-PHOSPHATE URIDYLYLTRANSFERASE"/>
    <property type="match status" value="1"/>
</dbReference>
<keyword evidence="8 14" id="KW-0479">Metal-binding</keyword>
<dbReference type="PANTHER" id="PTHR11943:SF1">
    <property type="entry name" value="GALACTOSE-1-PHOSPHATE URIDYLYLTRANSFERASE"/>
    <property type="match status" value="1"/>
</dbReference>
<dbReference type="InterPro" id="IPR036265">
    <property type="entry name" value="HIT-like_sf"/>
</dbReference>
<dbReference type="EMBL" id="CP071504">
    <property type="protein sequence ID" value="QSX30629.1"/>
    <property type="molecule type" value="Genomic_DNA"/>
</dbReference>
<evidence type="ECO:0000256" key="6">
    <source>
        <dbReference type="ARBA" id="ARBA00022679"/>
    </source>
</evidence>
<keyword evidence="15" id="KW-0408">Iron</keyword>
<comment type="cofactor">
    <cofactor evidence="14">
        <name>Zn(2+)</name>
        <dbReference type="ChEBI" id="CHEBI:29105"/>
    </cofactor>
    <text evidence="14">Binds 1 zinc ion per subunit.</text>
</comment>
<dbReference type="GO" id="GO:0033499">
    <property type="term" value="P:galactose catabolic process via UDP-galactose, Leloir pathway"/>
    <property type="evidence" value="ECO:0007669"/>
    <property type="project" value="TreeGrafter"/>
</dbReference>
<organism evidence="20 21">
    <name type="scientific">Shewanella cyperi</name>
    <dbReference type="NCBI Taxonomy" id="2814292"/>
    <lineage>
        <taxon>Bacteria</taxon>
        <taxon>Pseudomonadati</taxon>
        <taxon>Pseudomonadota</taxon>
        <taxon>Gammaproteobacteria</taxon>
        <taxon>Alteromonadales</taxon>
        <taxon>Shewanellaceae</taxon>
        <taxon>Shewanella</taxon>
    </lineage>
</organism>
<dbReference type="NCBIfam" id="NF008724">
    <property type="entry name" value="PRK11720.1"/>
    <property type="match status" value="1"/>
</dbReference>
<dbReference type="RefSeq" id="WP_207325438.1">
    <property type="nucleotide sequence ID" value="NZ_CP071504.1"/>
</dbReference>
<dbReference type="Pfam" id="PF02744">
    <property type="entry name" value="GalP_UDP_tr_C"/>
    <property type="match status" value="1"/>
</dbReference>
<dbReference type="FunFam" id="3.30.428.10:FF:000001">
    <property type="entry name" value="Galactose-1-phosphate uridylyltransferase"/>
    <property type="match status" value="1"/>
</dbReference>
<evidence type="ECO:0000256" key="8">
    <source>
        <dbReference type="ARBA" id="ARBA00022723"/>
    </source>
</evidence>
<feature type="domain" description="Galactose-1-phosphate uridyl transferase C-terminal" evidence="19">
    <location>
        <begin position="205"/>
        <end position="367"/>
    </location>
</feature>
<evidence type="ECO:0000256" key="2">
    <source>
        <dbReference type="ARBA" id="ARBA00004947"/>
    </source>
</evidence>
<evidence type="ECO:0000313" key="21">
    <source>
        <dbReference type="Proteomes" id="UP000663281"/>
    </source>
</evidence>
<dbReference type="AlphaFoldDB" id="A0A974XLQ8"/>
<name>A0A974XLQ8_9GAMM</name>
<reference evidence="20 21" key="1">
    <citation type="submission" date="2021-03" db="EMBL/GenBank/DDBJ databases">
        <title>Novel species identification of genus Shewanella.</title>
        <authorList>
            <person name="Liu G."/>
            <person name="Zhang Q."/>
        </authorList>
    </citation>
    <scope>NUCLEOTIDE SEQUENCE [LARGE SCALE GENOMIC DNA]</scope>
    <source>
        <strain evidence="20 21">FJAT-53726</strain>
    </source>
</reference>
<evidence type="ECO:0000256" key="15">
    <source>
        <dbReference type="PIRSR" id="PIRSR000808-4"/>
    </source>
</evidence>
<feature type="binding site" evidence="14">
    <location>
        <position position="186"/>
    </location>
    <ligand>
        <name>Zn(2+)</name>
        <dbReference type="ChEBI" id="CHEBI:29105"/>
    </ligand>
</feature>
<proteinExistence type="inferred from homology"/>
<dbReference type="SUPFAM" id="SSF54197">
    <property type="entry name" value="HIT-like"/>
    <property type="match status" value="2"/>
</dbReference>
<dbReference type="CDD" id="cd00608">
    <property type="entry name" value="GalT"/>
    <property type="match status" value="1"/>
</dbReference>
<evidence type="ECO:0000256" key="4">
    <source>
        <dbReference type="ARBA" id="ARBA00012384"/>
    </source>
</evidence>
<evidence type="ECO:0000256" key="1">
    <source>
        <dbReference type="ARBA" id="ARBA00001107"/>
    </source>
</evidence>
<comment type="cofactor">
    <cofactor evidence="15">
        <name>Fe cation</name>
        <dbReference type="ChEBI" id="CHEBI:24875"/>
    </cofactor>
    <text evidence="15">Binds 1 Fe cation per subunit.</text>
</comment>
<evidence type="ECO:0000256" key="7">
    <source>
        <dbReference type="ARBA" id="ARBA00022695"/>
    </source>
</evidence>
<evidence type="ECO:0000256" key="12">
    <source>
        <dbReference type="NCBIfam" id="TIGR00209"/>
    </source>
</evidence>
<feature type="binding site" evidence="14">
    <location>
        <position position="67"/>
    </location>
    <ligand>
        <name>Zn(2+)</name>
        <dbReference type="ChEBI" id="CHEBI:29105"/>
    </ligand>
</feature>
<dbReference type="PROSITE" id="PS00117">
    <property type="entry name" value="GAL_P_UDP_TRANSF_I"/>
    <property type="match status" value="1"/>
</dbReference>
<protein>
    <recommendedName>
        <fullName evidence="5 12">Galactose-1-phosphate uridylyltransferase</fullName>
        <ecNumber evidence="4 12">2.7.7.12</ecNumber>
    </recommendedName>
</protein>
<dbReference type="InterPro" id="IPR005850">
    <property type="entry name" value="GalP_Utransf_C"/>
</dbReference>
<dbReference type="GO" id="GO:0008270">
    <property type="term" value="F:zinc ion binding"/>
    <property type="evidence" value="ECO:0007669"/>
    <property type="project" value="InterPro"/>
</dbReference>
<feature type="binding site" evidence="15">
    <location>
        <position position="318"/>
    </location>
    <ligand>
        <name>Fe cation</name>
        <dbReference type="ChEBI" id="CHEBI:24875"/>
    </ligand>
</feature>
<keyword evidence="7 16" id="KW-0548">Nucleotidyltransferase</keyword>
<dbReference type="InterPro" id="IPR001937">
    <property type="entry name" value="GalP_UDPtransf1"/>
</dbReference>
<dbReference type="GO" id="GO:0008108">
    <property type="term" value="F:UDP-glucose:hexose-1-phosphate uridylyltransferase activity"/>
    <property type="evidence" value="ECO:0007669"/>
    <property type="project" value="UniProtKB-UniRule"/>
</dbReference>
<dbReference type="PIRSF" id="PIRSF000808">
    <property type="entry name" value="GalT"/>
    <property type="match status" value="1"/>
</dbReference>
<feature type="binding site" evidence="14">
    <location>
        <position position="64"/>
    </location>
    <ligand>
        <name>Zn(2+)</name>
        <dbReference type="ChEBI" id="CHEBI:29105"/>
    </ligand>
</feature>
<comment type="catalytic activity">
    <reaction evidence="1 16">
        <text>alpha-D-galactose 1-phosphate + UDP-alpha-D-glucose = alpha-D-glucose 1-phosphate + UDP-alpha-D-galactose</text>
        <dbReference type="Rhea" id="RHEA:13989"/>
        <dbReference type="ChEBI" id="CHEBI:58336"/>
        <dbReference type="ChEBI" id="CHEBI:58601"/>
        <dbReference type="ChEBI" id="CHEBI:58885"/>
        <dbReference type="ChEBI" id="CHEBI:66914"/>
        <dbReference type="EC" id="2.7.7.12"/>
    </reaction>
</comment>
<keyword evidence="9 14" id="KW-0862">Zinc</keyword>
<evidence type="ECO:0000256" key="17">
    <source>
        <dbReference type="SAM" id="MobiDB-lite"/>
    </source>
</evidence>
<evidence type="ECO:0000256" key="9">
    <source>
        <dbReference type="ARBA" id="ARBA00022833"/>
    </source>
</evidence>
<feature type="domain" description="Galactose-1-phosphate uridyl transferase N-terminal" evidence="18">
    <location>
        <begin position="16"/>
        <end position="198"/>
    </location>
</feature>
<feature type="binding site" evidence="15">
    <location>
        <position position="204"/>
    </location>
    <ligand>
        <name>Fe cation</name>
        <dbReference type="ChEBI" id="CHEBI:24875"/>
    </ligand>
</feature>